<dbReference type="InterPro" id="IPR014017">
    <property type="entry name" value="DNA_helicase_UvrD-like_C"/>
</dbReference>
<evidence type="ECO:0000256" key="4">
    <source>
        <dbReference type="ARBA" id="ARBA00022806"/>
    </source>
</evidence>
<evidence type="ECO:0000256" key="11">
    <source>
        <dbReference type="ARBA" id="ARBA00048988"/>
    </source>
</evidence>
<dbReference type="Proteomes" id="UP001597094">
    <property type="component" value="Unassembled WGS sequence"/>
</dbReference>
<evidence type="ECO:0000256" key="6">
    <source>
        <dbReference type="ARBA" id="ARBA00023125"/>
    </source>
</evidence>
<dbReference type="PROSITE" id="PS51217">
    <property type="entry name" value="UVRD_HELICASE_CTER"/>
    <property type="match status" value="1"/>
</dbReference>
<dbReference type="PROSITE" id="PS51198">
    <property type="entry name" value="UVRD_HELICASE_ATP_BIND"/>
    <property type="match status" value="1"/>
</dbReference>
<dbReference type="PANTHER" id="PTHR11070:SF2">
    <property type="entry name" value="ATP-DEPENDENT DNA HELICASE SRS2"/>
    <property type="match status" value="1"/>
</dbReference>
<evidence type="ECO:0000256" key="1">
    <source>
        <dbReference type="ARBA" id="ARBA00009922"/>
    </source>
</evidence>
<evidence type="ECO:0000313" key="16">
    <source>
        <dbReference type="EMBL" id="MFD1188088.1"/>
    </source>
</evidence>
<sequence length="780" mass="88143">MGSKIITRGGFTVSRQQADIIDHVAKEKVTVAAASAGSGKTYTSVAAVIHLIEKKQASIDQFILISFTNKAANSLREKIQEAINMKVTEAKSSHERLRWREQQERLAAAYIGTIHGFCRQILKLFGYMDLVSYEAKVTFAKRIRDEVFLEAILEHFRGGPAASLYGSRSQMADHELIKLMGSIYEHVRNMDLDFKTIREWTEQQEEDAGKAYRVSMAKLMEQAVEAYTGRKRWEQVLDSHDLLKKTSELLTQSENRGSIVKQIAKRYHYLFVDEFQDTDAVQEKIVEALLPSLTSVLVVGDQKQSIYGFRGTLDNLLLRMAKNHHQLLLPMNISRRPANQFREMVNTLFGHISRQSSYAFLGDSLEAYEGIAKGEGDPPPLVYLSAEYNQGIPKASEAIQKLLSGKYTLEYRLGKHAPIEQGDIVVLTRTNAIAEAYAEGLREAFAGLGIVVKADTGNTFYALPEIVSVIYILQLLLTYPKDDAALTLALDTPFLQTSTKEELNGEKLRQLQKRVGGSPLSEAFMDFSPELHEILVELQAMMRVATVPQILEHLYRKFGIREYYHGQSDEQAVKNLEYLRDVSRNLFTEDQALTLHTFVDFLRTSNLSGREEELVTPPDPSEEKGGKRMGPPYLRVMTIHSAKGLEFPIVILPEVQKPIIRFLKDQEPQFLIVNRDGQGKALPHGLEVKIKLQSDEGGTPLETVSPVFQEALYQDRDKVREDAMRVFYVAITRAEHSVILIGKKTKRPLTASDDRYSWQDEVLPAEEILKQEVGAKFDKA</sequence>
<dbReference type="InterPro" id="IPR014016">
    <property type="entry name" value="UvrD-like_ATP-bd"/>
</dbReference>
<evidence type="ECO:0000259" key="15">
    <source>
        <dbReference type="PROSITE" id="PS51217"/>
    </source>
</evidence>
<evidence type="ECO:0000256" key="12">
    <source>
        <dbReference type="PROSITE-ProRule" id="PRU00560"/>
    </source>
</evidence>
<evidence type="ECO:0000256" key="5">
    <source>
        <dbReference type="ARBA" id="ARBA00022840"/>
    </source>
</evidence>
<evidence type="ECO:0000256" key="8">
    <source>
        <dbReference type="ARBA" id="ARBA00034617"/>
    </source>
</evidence>
<feature type="region of interest" description="Disordered" evidence="13">
    <location>
        <begin position="610"/>
        <end position="629"/>
    </location>
</feature>
<feature type="domain" description="UvrD-like helicase C-terminal" evidence="15">
    <location>
        <begin position="350"/>
        <end position="644"/>
    </location>
</feature>
<keyword evidence="6" id="KW-0238">DNA-binding</keyword>
<dbReference type="InterPro" id="IPR027417">
    <property type="entry name" value="P-loop_NTPase"/>
</dbReference>
<dbReference type="InterPro" id="IPR000212">
    <property type="entry name" value="DNA_helicase_UvrD/REP"/>
</dbReference>
<comment type="caution">
    <text evidence="16">The sequence shown here is derived from an EMBL/GenBank/DDBJ whole genome shotgun (WGS) entry which is preliminary data.</text>
</comment>
<dbReference type="Pfam" id="PF13361">
    <property type="entry name" value="UvrD_C"/>
    <property type="match status" value="1"/>
</dbReference>
<dbReference type="Gene3D" id="3.40.50.300">
    <property type="entry name" value="P-loop containing nucleotide triphosphate hydrolases"/>
    <property type="match status" value="2"/>
</dbReference>
<evidence type="ECO:0000256" key="7">
    <source>
        <dbReference type="ARBA" id="ARBA00023235"/>
    </source>
</evidence>
<dbReference type="EMBL" id="JBHTLD010000212">
    <property type="protein sequence ID" value="MFD1188088.1"/>
    <property type="molecule type" value="Genomic_DNA"/>
</dbReference>
<dbReference type="RefSeq" id="WP_377531019.1">
    <property type="nucleotide sequence ID" value="NZ_JBHTLD010000212.1"/>
</dbReference>
<keyword evidence="7" id="KW-0413">Isomerase</keyword>
<name>A0ABW3STX6_9BACT</name>
<proteinExistence type="inferred from homology"/>
<dbReference type="CDD" id="cd17932">
    <property type="entry name" value="DEXQc_UvrD"/>
    <property type="match status" value="1"/>
</dbReference>
<keyword evidence="2 12" id="KW-0547">Nucleotide-binding</keyword>
<gene>
    <name evidence="16" type="ORF">ACFQ2O_17890</name>
</gene>
<evidence type="ECO:0000259" key="14">
    <source>
        <dbReference type="PROSITE" id="PS51198"/>
    </source>
</evidence>
<evidence type="ECO:0000256" key="9">
    <source>
        <dbReference type="ARBA" id="ARBA00034808"/>
    </source>
</evidence>
<evidence type="ECO:0000256" key="2">
    <source>
        <dbReference type="ARBA" id="ARBA00022741"/>
    </source>
</evidence>
<dbReference type="EC" id="5.6.2.4" evidence="9"/>
<keyword evidence="17" id="KW-1185">Reference proteome</keyword>
<evidence type="ECO:0000313" key="17">
    <source>
        <dbReference type="Proteomes" id="UP001597094"/>
    </source>
</evidence>
<evidence type="ECO:0000256" key="10">
    <source>
        <dbReference type="ARBA" id="ARBA00034923"/>
    </source>
</evidence>
<comment type="catalytic activity">
    <reaction evidence="11">
        <text>ATP + H2O = ADP + phosphate + H(+)</text>
        <dbReference type="Rhea" id="RHEA:13065"/>
        <dbReference type="ChEBI" id="CHEBI:15377"/>
        <dbReference type="ChEBI" id="CHEBI:15378"/>
        <dbReference type="ChEBI" id="CHEBI:30616"/>
        <dbReference type="ChEBI" id="CHEBI:43474"/>
        <dbReference type="ChEBI" id="CHEBI:456216"/>
        <dbReference type="EC" id="5.6.2.4"/>
    </reaction>
</comment>
<feature type="domain" description="UvrD-like helicase ATP-binding" evidence="14">
    <location>
        <begin position="13"/>
        <end position="338"/>
    </location>
</feature>
<dbReference type="InterPro" id="IPR013986">
    <property type="entry name" value="DExx_box_DNA_helicase_dom_sf"/>
</dbReference>
<dbReference type="Gene3D" id="1.10.486.10">
    <property type="entry name" value="PCRA, domain 4"/>
    <property type="match status" value="1"/>
</dbReference>
<dbReference type="Gene3D" id="1.10.10.160">
    <property type="match status" value="1"/>
</dbReference>
<keyword evidence="4 12" id="KW-0347">Helicase</keyword>
<comment type="similarity">
    <text evidence="1">Belongs to the helicase family. UvrD subfamily.</text>
</comment>
<dbReference type="Pfam" id="PF00580">
    <property type="entry name" value="UvrD-helicase"/>
    <property type="match status" value="1"/>
</dbReference>
<dbReference type="SUPFAM" id="SSF52540">
    <property type="entry name" value="P-loop containing nucleoside triphosphate hydrolases"/>
    <property type="match status" value="1"/>
</dbReference>
<dbReference type="PANTHER" id="PTHR11070">
    <property type="entry name" value="UVRD / RECB / PCRA DNA HELICASE FAMILY MEMBER"/>
    <property type="match status" value="1"/>
</dbReference>
<reference evidence="17" key="1">
    <citation type="journal article" date="2019" name="Int. J. Syst. Evol. Microbiol.">
        <title>The Global Catalogue of Microorganisms (GCM) 10K type strain sequencing project: providing services to taxonomists for standard genome sequencing and annotation.</title>
        <authorList>
            <consortium name="The Broad Institute Genomics Platform"/>
            <consortium name="The Broad Institute Genome Sequencing Center for Infectious Disease"/>
            <person name="Wu L."/>
            <person name="Ma J."/>
        </authorList>
    </citation>
    <scope>NUCLEOTIDE SEQUENCE [LARGE SCALE GENOMIC DNA]</scope>
    <source>
        <strain evidence="17">JCM 31319</strain>
    </source>
</reference>
<evidence type="ECO:0000256" key="13">
    <source>
        <dbReference type="SAM" id="MobiDB-lite"/>
    </source>
</evidence>
<feature type="binding site" evidence="12">
    <location>
        <begin position="34"/>
        <end position="41"/>
    </location>
    <ligand>
        <name>ATP</name>
        <dbReference type="ChEBI" id="CHEBI:30616"/>
    </ligand>
</feature>
<keyword evidence="3 12" id="KW-0378">Hydrolase</keyword>
<accession>A0ABW3STX6</accession>
<comment type="catalytic activity">
    <reaction evidence="8">
        <text>Couples ATP hydrolysis with the unwinding of duplex DNA by translocating in the 3'-5' direction.</text>
        <dbReference type="EC" id="5.6.2.4"/>
    </reaction>
</comment>
<protein>
    <recommendedName>
        <fullName evidence="9">DNA 3'-5' helicase</fullName>
        <ecNumber evidence="9">5.6.2.4</ecNumber>
    </recommendedName>
    <alternativeName>
        <fullName evidence="10">DNA 3'-5' helicase II</fullName>
    </alternativeName>
</protein>
<keyword evidence="5 12" id="KW-0067">ATP-binding</keyword>
<organism evidence="16 17">
    <name type="scientific">Pontibacter rugosus</name>
    <dbReference type="NCBI Taxonomy" id="1745966"/>
    <lineage>
        <taxon>Bacteria</taxon>
        <taxon>Pseudomonadati</taxon>
        <taxon>Bacteroidota</taxon>
        <taxon>Cytophagia</taxon>
        <taxon>Cytophagales</taxon>
        <taxon>Hymenobacteraceae</taxon>
        <taxon>Pontibacter</taxon>
    </lineage>
</organism>
<evidence type="ECO:0000256" key="3">
    <source>
        <dbReference type="ARBA" id="ARBA00022801"/>
    </source>
</evidence>